<dbReference type="EMBL" id="JBHTKL010000005">
    <property type="protein sequence ID" value="MFD1020554.1"/>
    <property type="molecule type" value="Genomic_DNA"/>
</dbReference>
<name>A0ABW3L4X3_9BACI</name>
<evidence type="ECO:0000256" key="1">
    <source>
        <dbReference type="SAM" id="SignalP"/>
    </source>
</evidence>
<protein>
    <submittedName>
        <fullName evidence="2">DUF6612 family protein</fullName>
    </submittedName>
</protein>
<gene>
    <name evidence="2" type="ORF">ACFQ2J_15300</name>
</gene>
<comment type="caution">
    <text evidence="2">The sequence shown here is derived from an EMBL/GenBank/DDBJ whole genome shotgun (WGS) entry which is preliminary data.</text>
</comment>
<sequence length="269" mass="31131">MKKWTFTTFMLLALIALSACSKTESEEAGELFQKAVKASEKLESFHMEATMDQEITMEGMEDFPGMNTTTSLSSDIQVEPSAFHQTMEMMGQKIEMYYTEEALYLNESMNGETKWYKAPEKLLEDLNQMGNMQQNPSEQMELLKEYSEDFSLENKEDSYILTFDAEGEKVNKLVQAIMKENLPEGQFNEEMFEGLTTNQLSFNYTIDKEKYYPEKLDMELEIELEENGERTTINQKINAVYSKFNQVKNIKVPDEVMEQAEELPGLGHE</sequence>
<evidence type="ECO:0000313" key="2">
    <source>
        <dbReference type="EMBL" id="MFD1020554.1"/>
    </source>
</evidence>
<keyword evidence="1" id="KW-0732">Signal</keyword>
<dbReference type="Pfam" id="PF20316">
    <property type="entry name" value="DUF6612"/>
    <property type="match status" value="1"/>
</dbReference>
<dbReference type="RefSeq" id="WP_386062371.1">
    <property type="nucleotide sequence ID" value="NZ_JBHTKL010000005.1"/>
</dbReference>
<dbReference type="Proteomes" id="UP001596990">
    <property type="component" value="Unassembled WGS sequence"/>
</dbReference>
<proteinExistence type="predicted"/>
<reference evidence="3" key="1">
    <citation type="journal article" date="2019" name="Int. J. Syst. Evol. Microbiol.">
        <title>The Global Catalogue of Microorganisms (GCM) 10K type strain sequencing project: providing services to taxonomists for standard genome sequencing and annotation.</title>
        <authorList>
            <consortium name="The Broad Institute Genomics Platform"/>
            <consortium name="The Broad Institute Genome Sequencing Center for Infectious Disease"/>
            <person name="Wu L."/>
            <person name="Ma J."/>
        </authorList>
    </citation>
    <scope>NUCLEOTIDE SEQUENCE [LARGE SCALE GENOMIC DNA]</scope>
    <source>
        <strain evidence="3">CCUG 56607</strain>
    </source>
</reference>
<organism evidence="2 3">
    <name type="scientific">Thalassobacillus hwangdonensis</name>
    <dbReference type="NCBI Taxonomy" id="546108"/>
    <lineage>
        <taxon>Bacteria</taxon>
        <taxon>Bacillati</taxon>
        <taxon>Bacillota</taxon>
        <taxon>Bacilli</taxon>
        <taxon>Bacillales</taxon>
        <taxon>Bacillaceae</taxon>
        <taxon>Thalassobacillus</taxon>
    </lineage>
</organism>
<accession>A0ABW3L4X3</accession>
<feature type="chain" id="PRO_5046597184" evidence="1">
    <location>
        <begin position="22"/>
        <end position="269"/>
    </location>
</feature>
<dbReference type="PROSITE" id="PS51257">
    <property type="entry name" value="PROKAR_LIPOPROTEIN"/>
    <property type="match status" value="1"/>
</dbReference>
<dbReference type="Gene3D" id="2.50.20.20">
    <property type="match status" value="1"/>
</dbReference>
<keyword evidence="3" id="KW-1185">Reference proteome</keyword>
<dbReference type="InterPro" id="IPR046720">
    <property type="entry name" value="DUF6612"/>
</dbReference>
<feature type="signal peptide" evidence="1">
    <location>
        <begin position="1"/>
        <end position="21"/>
    </location>
</feature>
<evidence type="ECO:0000313" key="3">
    <source>
        <dbReference type="Proteomes" id="UP001596990"/>
    </source>
</evidence>